<proteinExistence type="predicted"/>
<dbReference type="SMART" id="SM01163">
    <property type="entry name" value="DUF1785"/>
    <property type="match status" value="1"/>
</dbReference>
<dbReference type="Gene3D" id="2.170.260.10">
    <property type="entry name" value="paz domain"/>
    <property type="match status" value="1"/>
</dbReference>
<dbReference type="InterPro" id="IPR003165">
    <property type="entry name" value="Piwi"/>
</dbReference>
<dbReference type="InterPro" id="IPR014811">
    <property type="entry name" value="ArgoL1"/>
</dbReference>
<evidence type="ECO:0000259" key="2">
    <source>
        <dbReference type="PROSITE" id="PS50822"/>
    </source>
</evidence>
<accession>A0ABR3CIB9</accession>
<dbReference type="CDD" id="cd02846">
    <property type="entry name" value="PAZ_argonaute_like"/>
    <property type="match status" value="1"/>
</dbReference>
<comment type="caution">
    <text evidence="3">The sequence shown here is derived from an EMBL/GenBank/DDBJ whole genome shotgun (WGS) entry which is preliminary data.</text>
</comment>
<name>A0ABR3CIB9_9PEZI</name>
<dbReference type="EMBL" id="JAJVCZ030000004">
    <property type="protein sequence ID" value="KAL0260377.1"/>
    <property type="molecule type" value="Genomic_DNA"/>
</dbReference>
<gene>
    <name evidence="3" type="ORF">SLS55_004063</name>
</gene>
<feature type="region of interest" description="Disordered" evidence="1">
    <location>
        <begin position="1"/>
        <end position="46"/>
    </location>
</feature>
<dbReference type="PROSITE" id="PS50822">
    <property type="entry name" value="PIWI"/>
    <property type="match status" value="1"/>
</dbReference>
<dbReference type="InterPro" id="IPR036397">
    <property type="entry name" value="RNaseH_sf"/>
</dbReference>
<evidence type="ECO:0000313" key="4">
    <source>
        <dbReference type="Proteomes" id="UP001430584"/>
    </source>
</evidence>
<dbReference type="RefSeq" id="XP_066633406.1">
    <property type="nucleotide sequence ID" value="XM_066775525.1"/>
</dbReference>
<dbReference type="Proteomes" id="UP001430584">
    <property type="component" value="Unassembled WGS sequence"/>
</dbReference>
<evidence type="ECO:0000313" key="3">
    <source>
        <dbReference type="EMBL" id="KAL0260377.1"/>
    </source>
</evidence>
<dbReference type="Gene3D" id="3.30.420.10">
    <property type="entry name" value="Ribonuclease H-like superfamily/Ribonuclease H"/>
    <property type="match status" value="1"/>
</dbReference>
<evidence type="ECO:0000256" key="1">
    <source>
        <dbReference type="SAM" id="MobiDB-lite"/>
    </source>
</evidence>
<dbReference type="SMART" id="SM00950">
    <property type="entry name" value="Piwi"/>
    <property type="match status" value="1"/>
</dbReference>
<dbReference type="InterPro" id="IPR036085">
    <property type="entry name" value="PAZ_dom_sf"/>
</dbReference>
<dbReference type="InterPro" id="IPR012337">
    <property type="entry name" value="RNaseH-like_sf"/>
</dbReference>
<dbReference type="Pfam" id="PF08699">
    <property type="entry name" value="ArgoL1"/>
    <property type="match status" value="1"/>
</dbReference>
<dbReference type="Gene3D" id="3.40.50.2300">
    <property type="match status" value="1"/>
</dbReference>
<dbReference type="Pfam" id="PF02171">
    <property type="entry name" value="Piwi"/>
    <property type="match status" value="1"/>
</dbReference>
<feature type="domain" description="Piwi" evidence="2">
    <location>
        <begin position="612"/>
        <end position="917"/>
    </location>
</feature>
<protein>
    <recommendedName>
        <fullName evidence="2">Piwi domain-containing protein</fullName>
    </recommendedName>
</protein>
<reference evidence="3 4" key="1">
    <citation type="submission" date="2024-02" db="EMBL/GenBank/DDBJ databases">
        <title>De novo assembly and annotation of 12 fungi associated with fruit tree decline syndrome in Ontario, Canada.</title>
        <authorList>
            <person name="Sulman M."/>
            <person name="Ellouze W."/>
            <person name="Ilyukhin E."/>
        </authorList>
    </citation>
    <scope>NUCLEOTIDE SEQUENCE [LARGE SCALE GENOMIC DNA]</scope>
    <source>
        <strain evidence="3 4">FDS-637</strain>
    </source>
</reference>
<dbReference type="SUPFAM" id="SSF53098">
    <property type="entry name" value="Ribonuclease H-like"/>
    <property type="match status" value="1"/>
</dbReference>
<dbReference type="PANTHER" id="PTHR22891">
    <property type="entry name" value="EUKARYOTIC TRANSLATION INITIATION FACTOR 2C"/>
    <property type="match status" value="1"/>
</dbReference>
<organism evidence="3 4">
    <name type="scientific">Diplodia seriata</name>
    <dbReference type="NCBI Taxonomy" id="420778"/>
    <lineage>
        <taxon>Eukaryota</taxon>
        <taxon>Fungi</taxon>
        <taxon>Dikarya</taxon>
        <taxon>Ascomycota</taxon>
        <taxon>Pezizomycotina</taxon>
        <taxon>Dothideomycetes</taxon>
        <taxon>Dothideomycetes incertae sedis</taxon>
        <taxon>Botryosphaeriales</taxon>
        <taxon>Botryosphaeriaceae</taxon>
        <taxon>Diplodia</taxon>
    </lineage>
</organism>
<dbReference type="GeneID" id="92008148"/>
<sequence>MLPDPSGKGSGAHSGSQLAYRPGQARPGPNQTAFPPPIGQLPSPKRAAPTFNLKIFNETTQPIPKVAADANSGGNFPDEYITSNSLRTHYGSSGKSIRVTTNYIEVKKAPSKLFAYTVSIQFADKAQSTPASNEQPQRRGELKRIFDSLKNRYPLQSRTDWSTDLMNIWSVHRLFDGDELILSNVAYFKQNGRLTSVPRVTFKFDGELDLSRGHLDLIEAKTTAGSTDAGMKARALNGIVSNFMTLSTSTPITQVDANRFFLTDAFEELGPFITLRGYFSSIRPGNDRTLLNVNTTTSAFFKPILLSQFFQAMLKHGMKEWMIKGMLRKQVVRITYGRSVDLDREEARKKRIVGFGDTPQRQTFQIGKENKTVFDYFKDSPGCPLRGNSTMPCVNVGGSQPGKEQWIPAELLEIDFPQLYKAILPSVFTNDMMKFALRGPAANANLIVNEGLVHLGIKDSTTTSGQSISKKLGLESIGFDIDDKLIDIDARILDSPKVQYSATDAINKGDPRLVTPRSAAWNLVGPRKKKQPFAASSTLPRVGILTLRSSQANPRQLAEALSKVLIEHGVKVMSKSPWRMTISPSPDKDGSYVASMKDAIAKVEKEMRNNGITMVLLPQQDLDLYAALKTVCDAKGLPTICSAVNPNKLLNEQTLSNIALKFSLKTEGRPHQISGGLSHVTSDTMFMGADVTHPAADSRAHCPSVAAAVGSFDSFAVNYTGSMRLQKSRQEVIEDMNGMATELLNMYGRRNKKLPSSIVYYRDGVNEAQYDSIRQLEVMAIENAWMALKESGKPSTEPAVKITCMVVGKRHHTRFFPKRQYDADQSNNVKPGLVVDSGITHPYCFDFFLQSHAAVKGTARSAHYFLLRNDLKLGADELQKLTHDLCYTYGVATKGISYCAPAYLADKLCDRGRCYIRDWLLGRPSSSLSIPSYSKDLAPTVQDYERLLARRLSISKPFNNWETEEGGKYKGRKSPWHPSLDYKMFWV</sequence>
<keyword evidence="4" id="KW-1185">Reference proteome</keyword>
<dbReference type="SUPFAM" id="SSF101690">
    <property type="entry name" value="PAZ domain"/>
    <property type="match status" value="1"/>
</dbReference>